<sequence length="136" mass="15480">MKLSEQPGLHNPQDSLDSIEKNGRKELRMKRNMMQEDKLKHSSGDLARDSTSLTRRSLSEYIGLTPYQQKQLMQCWPNIYSTGLNGQFATSIYSNLTNKSAKARQLLAKVVYALLIYIDINLLVTEVIEKLKSSNS</sequence>
<dbReference type="WBParaSite" id="Hba_12001">
    <property type="protein sequence ID" value="Hba_12001"/>
    <property type="gene ID" value="Hba_12001"/>
</dbReference>
<name>A0A1I7X3C5_HETBA</name>
<protein>
    <submittedName>
        <fullName evidence="3">Uncharacterized protein</fullName>
    </submittedName>
</protein>
<feature type="region of interest" description="Disordered" evidence="1">
    <location>
        <begin position="1"/>
        <end position="24"/>
    </location>
</feature>
<evidence type="ECO:0000313" key="2">
    <source>
        <dbReference type="Proteomes" id="UP000095283"/>
    </source>
</evidence>
<organism evidence="2 3">
    <name type="scientific">Heterorhabditis bacteriophora</name>
    <name type="common">Entomopathogenic nematode worm</name>
    <dbReference type="NCBI Taxonomy" id="37862"/>
    <lineage>
        <taxon>Eukaryota</taxon>
        <taxon>Metazoa</taxon>
        <taxon>Ecdysozoa</taxon>
        <taxon>Nematoda</taxon>
        <taxon>Chromadorea</taxon>
        <taxon>Rhabditida</taxon>
        <taxon>Rhabditina</taxon>
        <taxon>Rhabditomorpha</taxon>
        <taxon>Strongyloidea</taxon>
        <taxon>Heterorhabditidae</taxon>
        <taxon>Heterorhabditis</taxon>
    </lineage>
</organism>
<keyword evidence="2" id="KW-1185">Reference proteome</keyword>
<evidence type="ECO:0000313" key="3">
    <source>
        <dbReference type="WBParaSite" id="Hba_12001"/>
    </source>
</evidence>
<dbReference type="Proteomes" id="UP000095283">
    <property type="component" value="Unplaced"/>
</dbReference>
<evidence type="ECO:0000256" key="1">
    <source>
        <dbReference type="SAM" id="MobiDB-lite"/>
    </source>
</evidence>
<accession>A0A1I7X3C5</accession>
<reference evidence="3" key="1">
    <citation type="submission" date="2016-11" db="UniProtKB">
        <authorList>
            <consortium name="WormBaseParasite"/>
        </authorList>
    </citation>
    <scope>IDENTIFICATION</scope>
</reference>
<proteinExistence type="predicted"/>
<dbReference type="AlphaFoldDB" id="A0A1I7X3C5"/>